<dbReference type="AlphaFoldDB" id="A0A1M5EGS7"/>
<evidence type="ECO:0000256" key="1">
    <source>
        <dbReference type="SAM" id="SignalP"/>
    </source>
</evidence>
<evidence type="ECO:0000313" key="2">
    <source>
        <dbReference type="EMBL" id="SHF78429.1"/>
    </source>
</evidence>
<dbReference type="RefSeq" id="WP_073044900.1">
    <property type="nucleotide sequence ID" value="NZ_FQUO01000012.1"/>
</dbReference>
<organism evidence="2 3">
    <name type="scientific">Cnuella takakiae</name>
    <dbReference type="NCBI Taxonomy" id="1302690"/>
    <lineage>
        <taxon>Bacteria</taxon>
        <taxon>Pseudomonadati</taxon>
        <taxon>Bacteroidota</taxon>
        <taxon>Chitinophagia</taxon>
        <taxon>Chitinophagales</taxon>
        <taxon>Chitinophagaceae</taxon>
        <taxon>Cnuella</taxon>
    </lineage>
</organism>
<proteinExistence type="predicted"/>
<keyword evidence="3" id="KW-1185">Reference proteome</keyword>
<dbReference type="Proteomes" id="UP000184368">
    <property type="component" value="Unassembled WGS sequence"/>
</dbReference>
<dbReference type="EMBL" id="FQUO01000012">
    <property type="protein sequence ID" value="SHF78429.1"/>
    <property type="molecule type" value="Genomic_DNA"/>
</dbReference>
<reference evidence="2 3" key="1">
    <citation type="submission" date="2016-11" db="EMBL/GenBank/DDBJ databases">
        <authorList>
            <person name="Jaros S."/>
            <person name="Januszkiewicz K."/>
            <person name="Wedrychowicz H."/>
        </authorList>
    </citation>
    <scope>NUCLEOTIDE SEQUENCE [LARGE SCALE GENOMIC DNA]</scope>
    <source>
        <strain evidence="2 3">DSM 26897</strain>
    </source>
</reference>
<dbReference type="STRING" id="1302690.BUE76_04110"/>
<evidence type="ECO:0000313" key="3">
    <source>
        <dbReference type="Proteomes" id="UP000184368"/>
    </source>
</evidence>
<feature type="chain" id="PRO_5012251529" evidence="1">
    <location>
        <begin position="21"/>
        <end position="370"/>
    </location>
</feature>
<accession>A0A1M5EGS7</accession>
<keyword evidence="1" id="KW-0732">Signal</keyword>
<sequence>MKKIICLLMLVASVMENLCAQDSSSRTEAVFELPPNFAHRRFTIDLGSGNKMQVELNDMTDLDRFRNMDSVLRQFNADLKLLQDSLGDALQSRHVDYVTDSAGRKLIRIQRYSPEGSSFVVQQGEPAALKLEQDTVHFSGTVSYQADIAFRKPFTATRHYRVSFFVNDLSVLESYTDGRLNRVVGELQSSVNGSWNTTRTRGVAYLDAQPTITARMPKGYVAGGNYLNLRFSVDVQNYKAYFVPSFSLGAGIIISNAHFKRDLILSWDPHFFFGNNAQGQLKTYRNDFLTLTAGQGGIRDNDPTKESHFLTILSLGYLVKREGEYFDKNTLRLGAGRLSLFGGKTKFEPVLYFTDLFKKTTPGLRWIQSF</sequence>
<gene>
    <name evidence="2" type="ORF">SAMN05444008_11240</name>
</gene>
<feature type="signal peptide" evidence="1">
    <location>
        <begin position="1"/>
        <end position="20"/>
    </location>
</feature>
<protein>
    <submittedName>
        <fullName evidence="2">Uncharacterized protein</fullName>
    </submittedName>
</protein>
<dbReference type="OrthoDB" id="664859at2"/>
<name>A0A1M5EGS7_9BACT</name>